<organism evidence="2">
    <name type="scientific">human gut metagenome</name>
    <dbReference type="NCBI Taxonomy" id="408170"/>
    <lineage>
        <taxon>unclassified sequences</taxon>
        <taxon>metagenomes</taxon>
        <taxon>organismal metagenomes</taxon>
    </lineage>
</organism>
<name>K1RY45_9ZZZZ</name>
<dbReference type="AlphaFoldDB" id="K1RY45"/>
<dbReference type="SUPFAM" id="SSF52266">
    <property type="entry name" value="SGNH hydrolase"/>
    <property type="match status" value="1"/>
</dbReference>
<proteinExistence type="predicted"/>
<accession>K1RY45</accession>
<dbReference type="Gene3D" id="3.40.50.1110">
    <property type="entry name" value="SGNH hydrolase"/>
    <property type="match status" value="1"/>
</dbReference>
<protein>
    <submittedName>
        <fullName evidence="2">Repeat-containing domain protein</fullName>
    </submittedName>
</protein>
<feature type="non-terminal residue" evidence="2">
    <location>
        <position position="222"/>
    </location>
</feature>
<dbReference type="EMBL" id="AJWZ01010548">
    <property type="protein sequence ID" value="EKC48129.1"/>
    <property type="molecule type" value="Genomic_DNA"/>
</dbReference>
<comment type="caution">
    <text evidence="2">The sequence shown here is derived from an EMBL/GenBank/DDBJ whole genome shotgun (WGS) entry which is preliminary data.</text>
</comment>
<dbReference type="InterPro" id="IPR036514">
    <property type="entry name" value="SGNH_hydro_sf"/>
</dbReference>
<sequence>MMYTFWSGAILLCLALVAVVLVFTNAVGNTGSPKAEATPAVTETPTPTPQANPISPIQSSAALAQTEDKGSTYVDQIYFLGDKSLKVLQSESMLTGKDAAKQVWIPDTGSLPASSLDTAKYKSPVTGNNVPADEICEVNKPAYLVICPSADNISMTNEDQIKSVYTTLINAVKAKSPDTKIICCSLTPIASNYQYEDITNELIQKVNGWIAAAAESNSVKYL</sequence>
<reference evidence="2" key="1">
    <citation type="journal article" date="2013" name="Environ. Microbiol.">
        <title>Microbiota from the distal guts of lean and obese adolescents exhibit partial functional redundancy besides clear differences in community structure.</title>
        <authorList>
            <person name="Ferrer M."/>
            <person name="Ruiz A."/>
            <person name="Lanza F."/>
            <person name="Haange S.B."/>
            <person name="Oberbach A."/>
            <person name="Till H."/>
            <person name="Bargiela R."/>
            <person name="Campoy C."/>
            <person name="Segura M.T."/>
            <person name="Richter M."/>
            <person name="von Bergen M."/>
            <person name="Seifert J."/>
            <person name="Suarez A."/>
        </authorList>
    </citation>
    <scope>NUCLEOTIDE SEQUENCE</scope>
</reference>
<feature type="compositionally biased region" description="Low complexity" evidence="1">
    <location>
        <begin position="32"/>
        <end position="51"/>
    </location>
</feature>
<evidence type="ECO:0000313" key="2">
    <source>
        <dbReference type="EMBL" id="EKC48129.1"/>
    </source>
</evidence>
<feature type="region of interest" description="Disordered" evidence="1">
    <location>
        <begin position="32"/>
        <end position="55"/>
    </location>
</feature>
<evidence type="ECO:0000256" key="1">
    <source>
        <dbReference type="SAM" id="MobiDB-lite"/>
    </source>
</evidence>
<gene>
    <name evidence="2" type="ORF">OBE_15348</name>
</gene>